<dbReference type="SMART" id="SM01006">
    <property type="entry name" value="AlcB"/>
    <property type="match status" value="1"/>
</dbReference>
<accession>A0A098LFI6</accession>
<dbReference type="GO" id="GO:0019290">
    <property type="term" value="P:siderophore biosynthetic process"/>
    <property type="evidence" value="ECO:0007669"/>
    <property type="project" value="InterPro"/>
</dbReference>
<keyword evidence="5" id="KW-1185">Reference proteome</keyword>
<dbReference type="GO" id="GO:0016746">
    <property type="term" value="F:acyltransferase activity"/>
    <property type="evidence" value="ECO:0007669"/>
    <property type="project" value="InterPro"/>
</dbReference>
<evidence type="ECO:0000256" key="1">
    <source>
        <dbReference type="ARBA" id="ARBA00004924"/>
    </source>
</evidence>
<dbReference type="Gene3D" id="3.40.630.30">
    <property type="match status" value="1"/>
</dbReference>
<name>A0A098LFI6_9BACT</name>
<dbReference type="AlphaFoldDB" id="A0A098LFI6"/>
<dbReference type="EMBL" id="BBLT01000003">
    <property type="protein sequence ID" value="GAL84858.1"/>
    <property type="molecule type" value="Genomic_DNA"/>
</dbReference>
<evidence type="ECO:0000256" key="2">
    <source>
        <dbReference type="ARBA" id="ARBA00007832"/>
    </source>
</evidence>
<dbReference type="Pfam" id="PF06276">
    <property type="entry name" value="FhuF"/>
    <property type="match status" value="1"/>
</dbReference>
<dbReference type="GO" id="GO:0016881">
    <property type="term" value="F:acid-amino acid ligase activity"/>
    <property type="evidence" value="ECO:0007669"/>
    <property type="project" value="UniProtKB-ARBA"/>
</dbReference>
<gene>
    <name evidence="4" type="ORF">MYP_2086</name>
</gene>
<dbReference type="PANTHER" id="PTHR34384:SF5">
    <property type="entry name" value="L-2,3-DIAMINOPROPANOATE--CITRATE LIGASE"/>
    <property type="match status" value="1"/>
</dbReference>
<dbReference type="Gene3D" id="1.10.510.40">
    <property type="match status" value="1"/>
</dbReference>
<sequence>MQTRETYKSAQQAAQEISFTILINNCFRELQNASFYIGAPKYDEELAAFIRKSGKELHLQMRFSSVNIDVFIPVLYRSACNLQHVYDFPVFERNNSSSKIISIDIFRFMEIVVSECNVKYPDSDKKNILRRLRNSISNMTTFLNFFSEEKIQVNKTFQTFIESEQNLVTGHSFHPLTKSREGFSDGDLLKYSPETSERFQVHYFLAHPSIVLERSTAAHLFSKLLREDLMTYIPQDHKTFKVITKNSDWKPVPVHPWEAGYLNTLSEVREMQELGLLIDIGLWGPLYTATSSVRTVYNENTPWMLKFSLHVKITSAERVNHLSEMHRGYDFSRLMQEAFGKGLQEQHPDIEFLYDPGFISVNYNGHNIAGFNTSFRNNPFIGNRANTNIGLLASLCQDEVLGQAARIASIIEKAAEVMKSSVPFAAKTWFDKYLDMILPATVTMFETYGFICELHQQNILIEMGNDYLPQKLYLRDNQSYLFRKTKKDYLCSIIPELRNNEDNFQNEISLLDLLSHFLITSNIAALIQAFGKNELVPESELIEIFYQKTYQMHLDNPGKITDYLLTRKQWCIKGNLLTAIRNIDAGTATASVVYLKTPNILHYRYISTDLLFPDPKKEVFSKYFPEEDINVSLRPVDPDHDIEMLHEWFHREHTLKIWRMNWSLNKLEQYYRKNHAGNHMYSYIGMINGEPTFNIEVYRAVADLVGDYYEVLPDDYGTHFMIATTDKSKKHPVLCMRAILDWLFNDSKVGRLVGEGSVESMAALINKAQVGFRLQKVIEMPHKKAHLNICYREWYREKFPDSVFNSDKQLLTSKLSILS</sequence>
<proteinExistence type="inferred from homology"/>
<dbReference type="SUPFAM" id="SSF55729">
    <property type="entry name" value="Acyl-CoA N-acyltransferases (Nat)"/>
    <property type="match status" value="1"/>
</dbReference>
<dbReference type="InterPro" id="IPR022770">
    <property type="entry name" value="IucA/IucC-like_C"/>
</dbReference>
<evidence type="ECO:0000259" key="3">
    <source>
        <dbReference type="SMART" id="SM01006"/>
    </source>
</evidence>
<dbReference type="Proteomes" id="UP000030185">
    <property type="component" value="Unassembled WGS sequence"/>
</dbReference>
<dbReference type="PANTHER" id="PTHR34384">
    <property type="entry name" value="L-2,3-DIAMINOPROPANOATE--CITRATE LIGASE"/>
    <property type="match status" value="1"/>
</dbReference>
<feature type="domain" description="Acyltransferase MbtK/IucB-like conserved" evidence="3">
    <location>
        <begin position="634"/>
        <end position="681"/>
    </location>
</feature>
<comment type="similarity">
    <text evidence="2">Belongs to the IucA/IucC family.</text>
</comment>
<protein>
    <submittedName>
        <fullName evidence="4">IucA/IucC family protein</fullName>
    </submittedName>
</protein>
<organism evidence="4 5">
    <name type="scientific">Sporocytophaga myxococcoides</name>
    <dbReference type="NCBI Taxonomy" id="153721"/>
    <lineage>
        <taxon>Bacteria</taxon>
        <taxon>Pseudomonadati</taxon>
        <taxon>Bacteroidota</taxon>
        <taxon>Cytophagia</taxon>
        <taxon>Cytophagales</taxon>
        <taxon>Cytophagaceae</taxon>
        <taxon>Sporocytophaga</taxon>
    </lineage>
</organism>
<comment type="pathway">
    <text evidence="1">Siderophore biosynthesis.</text>
</comment>
<dbReference type="InterPro" id="IPR037455">
    <property type="entry name" value="LucA/IucC-like"/>
</dbReference>
<evidence type="ECO:0000313" key="5">
    <source>
        <dbReference type="Proteomes" id="UP000030185"/>
    </source>
</evidence>
<dbReference type="Pfam" id="PF04183">
    <property type="entry name" value="IucA_IucC"/>
    <property type="match status" value="1"/>
</dbReference>
<dbReference type="InterPro" id="IPR007310">
    <property type="entry name" value="Aerobactin_biosyn_IucA/IucC_N"/>
</dbReference>
<dbReference type="eggNOG" id="COG4264">
    <property type="taxonomic scope" value="Bacteria"/>
</dbReference>
<dbReference type="Gene3D" id="6.10.250.3370">
    <property type="match status" value="1"/>
</dbReference>
<dbReference type="InterPro" id="IPR016181">
    <property type="entry name" value="Acyl_CoA_acyltransferase"/>
</dbReference>
<reference evidence="4 5" key="1">
    <citation type="submission" date="2014-09" db="EMBL/GenBank/DDBJ databases">
        <title>Sporocytophaga myxococcoides PG-01 genome sequencing.</title>
        <authorList>
            <person name="Liu L."/>
            <person name="Gao P.J."/>
            <person name="Chen G.J."/>
            <person name="Wang L.S."/>
        </authorList>
    </citation>
    <scope>NUCLEOTIDE SEQUENCE [LARGE SCALE GENOMIC DNA]</scope>
    <source>
        <strain evidence="4 5">PG-01</strain>
    </source>
</reference>
<dbReference type="InterPro" id="IPR019432">
    <property type="entry name" value="Acyltransferase_MbtK/IucB-like"/>
</dbReference>
<comment type="caution">
    <text evidence="4">The sequence shown here is derived from an EMBL/GenBank/DDBJ whole genome shotgun (WGS) entry which is preliminary data.</text>
</comment>
<dbReference type="STRING" id="153721.MYP_2086"/>
<evidence type="ECO:0000313" key="4">
    <source>
        <dbReference type="EMBL" id="GAL84858.1"/>
    </source>
</evidence>
<dbReference type="RefSeq" id="WP_045462330.1">
    <property type="nucleotide sequence ID" value="NZ_BBLT01000003.1"/>
</dbReference>
<dbReference type="Pfam" id="PF13523">
    <property type="entry name" value="Acetyltransf_8"/>
    <property type="match status" value="1"/>
</dbReference>